<dbReference type="InterPro" id="IPR035965">
    <property type="entry name" value="PAS-like_dom_sf"/>
</dbReference>
<evidence type="ECO:0000313" key="4">
    <source>
        <dbReference type="EMBL" id="KXX65951.1"/>
    </source>
</evidence>
<feature type="domain" description="PAC" evidence="1">
    <location>
        <begin position="272"/>
        <end position="324"/>
    </location>
</feature>
<dbReference type="Proteomes" id="UP000075766">
    <property type="component" value="Unassembled WGS sequence"/>
</dbReference>
<evidence type="ECO:0000259" key="2">
    <source>
        <dbReference type="PROSITE" id="PS50883"/>
    </source>
</evidence>
<dbReference type="Gene3D" id="3.20.20.450">
    <property type="entry name" value="EAL domain"/>
    <property type="match status" value="1"/>
</dbReference>
<evidence type="ECO:0000259" key="1">
    <source>
        <dbReference type="PROSITE" id="PS50113"/>
    </source>
</evidence>
<dbReference type="Gene3D" id="3.30.450.40">
    <property type="match status" value="1"/>
</dbReference>
<dbReference type="NCBIfam" id="TIGR00229">
    <property type="entry name" value="sensory_box"/>
    <property type="match status" value="1"/>
</dbReference>
<gene>
    <name evidence="4" type="ORF">AY586_07720</name>
</gene>
<dbReference type="SUPFAM" id="SSF55073">
    <property type="entry name" value="Nucleotide cyclase"/>
    <property type="match status" value="1"/>
</dbReference>
<keyword evidence="5" id="KW-1185">Reference proteome</keyword>
<dbReference type="InterPro" id="IPR029016">
    <property type="entry name" value="GAF-like_dom_sf"/>
</dbReference>
<dbReference type="SUPFAM" id="SSF55781">
    <property type="entry name" value="GAF domain-like"/>
    <property type="match status" value="1"/>
</dbReference>
<name>A0ABR5VJT9_MARGR</name>
<dbReference type="InterPro" id="IPR000160">
    <property type="entry name" value="GGDEF_dom"/>
</dbReference>
<dbReference type="SMART" id="SM00065">
    <property type="entry name" value="GAF"/>
    <property type="match status" value="1"/>
</dbReference>
<dbReference type="InterPro" id="IPR000700">
    <property type="entry name" value="PAS-assoc_C"/>
</dbReference>
<dbReference type="Pfam" id="PF01590">
    <property type="entry name" value="GAF"/>
    <property type="match status" value="1"/>
</dbReference>
<dbReference type="InterPro" id="IPR013655">
    <property type="entry name" value="PAS_fold_3"/>
</dbReference>
<reference evidence="4 5" key="1">
    <citation type="submission" date="2016-02" db="EMBL/GenBank/DDBJ databases">
        <title>Genome sequence of Marichromatium gracile YL-28, a purple sulfur bacterium.</title>
        <authorList>
            <person name="Zhao C."/>
            <person name="Hong X."/>
            <person name="Chen S."/>
            <person name="Yang S."/>
        </authorList>
    </citation>
    <scope>NUCLEOTIDE SEQUENCE [LARGE SCALE GENOMIC DNA]</scope>
    <source>
        <strain evidence="4 5">YL28</strain>
    </source>
</reference>
<dbReference type="InterPro" id="IPR029787">
    <property type="entry name" value="Nucleotide_cyclase"/>
</dbReference>
<feature type="domain" description="GGDEF" evidence="3">
    <location>
        <begin position="660"/>
        <end position="793"/>
    </location>
</feature>
<dbReference type="PANTHER" id="PTHR44757:SF2">
    <property type="entry name" value="BIOFILM ARCHITECTURE MAINTENANCE PROTEIN MBAA"/>
    <property type="match status" value="1"/>
</dbReference>
<dbReference type="Gene3D" id="3.30.70.270">
    <property type="match status" value="1"/>
</dbReference>
<dbReference type="InterPro" id="IPR003018">
    <property type="entry name" value="GAF"/>
</dbReference>
<organism evidence="4 5">
    <name type="scientific">Marichromatium gracile</name>
    <name type="common">Chromatium gracile</name>
    <dbReference type="NCBI Taxonomy" id="1048"/>
    <lineage>
        <taxon>Bacteria</taxon>
        <taxon>Pseudomonadati</taxon>
        <taxon>Pseudomonadota</taxon>
        <taxon>Gammaproteobacteria</taxon>
        <taxon>Chromatiales</taxon>
        <taxon>Chromatiaceae</taxon>
        <taxon>Marichromatium</taxon>
    </lineage>
</organism>
<dbReference type="RefSeq" id="WP_062272244.1">
    <property type="nucleotide sequence ID" value="NZ_LSYU01000027.1"/>
</dbReference>
<dbReference type="SMART" id="SM00267">
    <property type="entry name" value="GGDEF"/>
    <property type="match status" value="1"/>
</dbReference>
<dbReference type="SMART" id="SM00052">
    <property type="entry name" value="EAL"/>
    <property type="match status" value="1"/>
</dbReference>
<proteinExistence type="predicted"/>
<dbReference type="Gene3D" id="3.30.450.20">
    <property type="entry name" value="PAS domain"/>
    <property type="match status" value="2"/>
</dbReference>
<dbReference type="Pfam" id="PF08447">
    <property type="entry name" value="PAS_3"/>
    <property type="match status" value="2"/>
</dbReference>
<dbReference type="InterPro" id="IPR052155">
    <property type="entry name" value="Biofilm_reg_signaling"/>
</dbReference>
<dbReference type="SUPFAM" id="SSF141868">
    <property type="entry name" value="EAL domain-like"/>
    <property type="match status" value="1"/>
</dbReference>
<comment type="caution">
    <text evidence="4">The sequence shown here is derived from an EMBL/GenBank/DDBJ whole genome shotgun (WGS) entry which is preliminary data.</text>
</comment>
<dbReference type="NCBIfam" id="TIGR00254">
    <property type="entry name" value="GGDEF"/>
    <property type="match status" value="1"/>
</dbReference>
<dbReference type="InterPro" id="IPR043128">
    <property type="entry name" value="Rev_trsase/Diguanyl_cyclase"/>
</dbReference>
<dbReference type="SUPFAM" id="SSF55785">
    <property type="entry name" value="PYP-like sensor domain (PAS domain)"/>
    <property type="match status" value="3"/>
</dbReference>
<protein>
    <recommendedName>
        <fullName evidence="6">PAS domain S-box-containing protein/diguanylate cyclase (GGDEF)-like protein</fullName>
    </recommendedName>
</protein>
<dbReference type="PROSITE" id="PS50113">
    <property type="entry name" value="PAC"/>
    <property type="match status" value="1"/>
</dbReference>
<dbReference type="InterPro" id="IPR035919">
    <property type="entry name" value="EAL_sf"/>
</dbReference>
<dbReference type="Pfam" id="PF00563">
    <property type="entry name" value="EAL"/>
    <property type="match status" value="1"/>
</dbReference>
<dbReference type="PANTHER" id="PTHR44757">
    <property type="entry name" value="DIGUANYLATE CYCLASE DGCP"/>
    <property type="match status" value="1"/>
</dbReference>
<dbReference type="PROSITE" id="PS50887">
    <property type="entry name" value="GGDEF"/>
    <property type="match status" value="1"/>
</dbReference>
<evidence type="ECO:0008006" key="6">
    <source>
        <dbReference type="Google" id="ProtNLM"/>
    </source>
</evidence>
<dbReference type="InterPro" id="IPR000014">
    <property type="entry name" value="PAS"/>
</dbReference>
<evidence type="ECO:0000313" key="5">
    <source>
        <dbReference type="Proteomes" id="UP000075766"/>
    </source>
</evidence>
<dbReference type="SMART" id="SM00086">
    <property type="entry name" value="PAC"/>
    <property type="match status" value="2"/>
</dbReference>
<accession>A0ABR5VJT9</accession>
<dbReference type="EMBL" id="LSYU01000027">
    <property type="protein sequence ID" value="KXX65951.1"/>
    <property type="molecule type" value="Genomic_DNA"/>
</dbReference>
<dbReference type="PROSITE" id="PS50883">
    <property type="entry name" value="EAL"/>
    <property type="match status" value="1"/>
</dbReference>
<evidence type="ECO:0000259" key="3">
    <source>
        <dbReference type="PROSITE" id="PS50887"/>
    </source>
</evidence>
<feature type="domain" description="EAL" evidence="2">
    <location>
        <begin position="802"/>
        <end position="1060"/>
    </location>
</feature>
<sequence>MTPKDATTSHGQLRERARQILRDGRLTPALIELDQGGIGLEQLLEELHIYHAELELQQQALHESQHLNEIARTRFMRLYYELPIPVLQISEDGRIGDHNGAASHLLKLDRRLFTLLAHSRHQPFLLSALQRALREGKASCGEVALRGRETCPLLADLVLIRLPIPESDRFECVCCVIDQTERIAQRDALINANTRLAVAAEVVDASTTVAFRWRPEPGWPISYASHNVRRWGYPLERMQSGELQFMELVHPEDRARVDQGFSDYLSTTEAAFNLIYRVIWADGSVHWVEEDTSVARAADGQVLYFQGLVTDVTEREQTQRALRRQLRLQGLLTELSTLFTDPRHDPPDDYTLAQALDRIGHFFEVDRCLLSYLEDAPEGGTRARCVEQWRDSGIGAATQYHATPLPTGFVAEHQARRPVSLPSREHQALGVEFERQLLEHRGIRALLVAPLLDTDQRPALLELECLAPRVWSSDEAQTLQLVAETLSNLRARQHAQRELCASETRYRQVASVVTDVAYSVLRAADNTPTLEWITESITTLSGYSVEEVRAHGTWRFMVIEDDQELFVSRILELPVGASSTCELRLRHRDGTLRWIRATTECCADPARPGARRHYGGLINISDEKQLAFVSHYDPLTGLPNRALMRRRIEQALREATRVRQGIALLSLDLDNLKQVNDSLGHRLGDQVLREVAQRLLGVLGSDDTLARFGGDNFIWLATHNRSAQASGELAERIQQALATPFVIDGHSLLISASIGIALHPDDARSTDALISHADAALHTAKAEGRGAYRFFTPALNEQMHQQFQLEQDLRHGLESEQLSLHFQPRVDMRTGHILSLEALVRWNHPRHGWIPPGRFIPVAEATGLILQIGPLVLRQACGQLARWREAGITPVPMAVNLSANELYQEALIECIDGIVDAFAIPPELLEFEITESATMRSIDRAVDILAGLRERGFSIAIDDFGTGYASLNYLNRLPVNALKIDRSFLADIGAESARHDQAAAIVKAIIGLGNSLGLEGIAEGVETRLQRDFLLQHGCHIAQGYLYSRPLPGARIEPLLQAGRIALPTQAALEA</sequence>
<dbReference type="CDD" id="cd00130">
    <property type="entry name" value="PAS"/>
    <property type="match status" value="2"/>
</dbReference>
<dbReference type="Pfam" id="PF00990">
    <property type="entry name" value="GGDEF"/>
    <property type="match status" value="1"/>
</dbReference>
<dbReference type="InterPro" id="IPR001633">
    <property type="entry name" value="EAL_dom"/>
</dbReference>
<dbReference type="InterPro" id="IPR001610">
    <property type="entry name" value="PAC"/>
</dbReference>
<dbReference type="CDD" id="cd01949">
    <property type="entry name" value="GGDEF"/>
    <property type="match status" value="1"/>
</dbReference>
<dbReference type="CDD" id="cd01948">
    <property type="entry name" value="EAL"/>
    <property type="match status" value="1"/>
</dbReference>